<dbReference type="HAMAP" id="MF_00203">
    <property type="entry name" value="UvrC"/>
    <property type="match status" value="1"/>
</dbReference>
<reference evidence="10 11" key="1">
    <citation type="journal article" date="2015" name="Genome Announc.">
        <title>Expanding the biotechnology potential of lactobacilli through comparative genomics of 213 strains and associated genera.</title>
        <authorList>
            <person name="Sun Z."/>
            <person name="Harris H.M."/>
            <person name="McCann A."/>
            <person name="Guo C."/>
            <person name="Argimon S."/>
            <person name="Zhang W."/>
            <person name="Yang X."/>
            <person name="Jeffery I.B."/>
            <person name="Cooney J.C."/>
            <person name="Kagawa T.F."/>
            <person name="Liu W."/>
            <person name="Song Y."/>
            <person name="Salvetti E."/>
            <person name="Wrobel A."/>
            <person name="Rasinkangas P."/>
            <person name="Parkhill J."/>
            <person name="Rea M.C."/>
            <person name="O'Sullivan O."/>
            <person name="Ritari J."/>
            <person name="Douillard F.P."/>
            <person name="Paul Ross R."/>
            <person name="Yang R."/>
            <person name="Briner A.E."/>
            <person name="Felis G.E."/>
            <person name="de Vos W.M."/>
            <person name="Barrangou R."/>
            <person name="Klaenhammer T.R."/>
            <person name="Caufield P.W."/>
            <person name="Cui Y."/>
            <person name="Zhang H."/>
            <person name="O'Toole P.W."/>
        </authorList>
    </citation>
    <scope>NUCLEOTIDE SEQUENCE [LARGE SCALE GENOMIC DNA]</scope>
    <source>
        <strain evidence="10 11">DSM 20719</strain>
    </source>
</reference>
<dbReference type="InterPro" id="IPR004791">
    <property type="entry name" value="UvrC"/>
</dbReference>
<evidence type="ECO:0000256" key="4">
    <source>
        <dbReference type="ARBA" id="ARBA00022881"/>
    </source>
</evidence>
<keyword evidence="1 6" id="KW-0963">Cytoplasm</keyword>
<dbReference type="InterPro" id="IPR050066">
    <property type="entry name" value="UvrABC_protein_C"/>
</dbReference>
<dbReference type="FunFam" id="3.40.1440.10:FF:000001">
    <property type="entry name" value="UvrABC system protein C"/>
    <property type="match status" value="1"/>
</dbReference>
<dbReference type="Gene3D" id="1.10.150.20">
    <property type="entry name" value="5' to 3' exonuclease, C-terminal subdomain"/>
    <property type="match status" value="1"/>
</dbReference>
<dbReference type="GO" id="GO:0006289">
    <property type="term" value="P:nucleotide-excision repair"/>
    <property type="evidence" value="ECO:0007669"/>
    <property type="project" value="UniProtKB-UniRule"/>
</dbReference>
<evidence type="ECO:0000256" key="1">
    <source>
        <dbReference type="ARBA" id="ARBA00022490"/>
    </source>
</evidence>
<dbReference type="InterPro" id="IPR035901">
    <property type="entry name" value="GIY-YIG_endonuc_sf"/>
</dbReference>
<evidence type="ECO:0000259" key="9">
    <source>
        <dbReference type="PROSITE" id="PS50165"/>
    </source>
</evidence>
<dbReference type="NCBIfam" id="TIGR00194">
    <property type="entry name" value="uvrC"/>
    <property type="match status" value="1"/>
</dbReference>
<dbReference type="Proteomes" id="UP000050823">
    <property type="component" value="Unassembled WGS sequence"/>
</dbReference>
<keyword evidence="4 6" id="KW-0267">Excision nuclease</keyword>
<dbReference type="InterPro" id="IPR047296">
    <property type="entry name" value="GIY-YIG_UvrC_Cho"/>
</dbReference>
<dbReference type="GO" id="GO:0003677">
    <property type="term" value="F:DNA binding"/>
    <property type="evidence" value="ECO:0007669"/>
    <property type="project" value="UniProtKB-UniRule"/>
</dbReference>
<comment type="caution">
    <text evidence="10">The sequence shown here is derived from an EMBL/GenBank/DDBJ whole genome shotgun (WGS) entry which is preliminary data.</text>
</comment>
<evidence type="ECO:0000256" key="2">
    <source>
        <dbReference type="ARBA" id="ARBA00022763"/>
    </source>
</evidence>
<feature type="domain" description="GIY-YIG" evidence="8">
    <location>
        <begin position="17"/>
        <end position="94"/>
    </location>
</feature>
<evidence type="ECO:0000313" key="11">
    <source>
        <dbReference type="Proteomes" id="UP000050823"/>
    </source>
</evidence>
<name>A0AA89L0V2_9LACO</name>
<dbReference type="GO" id="GO:0009381">
    <property type="term" value="F:excinuclease ABC activity"/>
    <property type="evidence" value="ECO:0007669"/>
    <property type="project" value="UniProtKB-UniRule"/>
</dbReference>
<dbReference type="Pfam" id="PF08459">
    <property type="entry name" value="UvrC_RNaseH_dom"/>
    <property type="match status" value="1"/>
</dbReference>
<keyword evidence="5 6" id="KW-0234">DNA repair</keyword>
<dbReference type="Pfam" id="PF01541">
    <property type="entry name" value="GIY-YIG"/>
    <property type="match status" value="1"/>
</dbReference>
<dbReference type="PROSITE" id="PS50151">
    <property type="entry name" value="UVR"/>
    <property type="match status" value="1"/>
</dbReference>
<dbReference type="PROSITE" id="PS50164">
    <property type="entry name" value="GIY_YIG"/>
    <property type="match status" value="1"/>
</dbReference>
<dbReference type="Pfam" id="PF14520">
    <property type="entry name" value="HHH_5"/>
    <property type="match status" value="1"/>
</dbReference>
<evidence type="ECO:0000259" key="7">
    <source>
        <dbReference type="PROSITE" id="PS50151"/>
    </source>
</evidence>
<keyword evidence="6" id="KW-0742">SOS response</keyword>
<protein>
    <recommendedName>
        <fullName evidence="6">UvrABC system protein C</fullName>
        <shortName evidence="6">Protein UvrC</shortName>
    </recommendedName>
    <alternativeName>
        <fullName evidence="6">Excinuclease ABC subunit C</fullName>
    </alternativeName>
</protein>
<accession>A0AA89L0V2</accession>
<sequence length="594" mass="67978">MFLASEHIEHKLALLPALPGCYIMKDINAKIIYVGKAKNLKNRVRSYFKSSHEGKTAKLVSEIVDFETIITSTNKEAFLLEITLIQKHQPYFNIKLKRGTGYPYIKITNERDPRLLITGDVKKDGGFYFGPYPDVYAAQETLRFLQRVYPLRRCQGHQGRPCLYYHMGQCLGACFKEVPESVYTAQIKEIKRFLNGQVDPVKKELTAKMTIAAEAMQFERAAELRDQLHYIETTVEKQKIISNDNTPRDLFAFYLDKGWLSIQIFFIRQARLIRREKRLFPCVNTPEEELATFILQWYNRKNNVLPREILVPEGVEKKVLTEILGIPIRTPQRGEKKALLEMAQKNSRLVLEEKFRLLELDNRKTVGAQDEIMDALGLPHGHVIEAFDHSHIQGTDPVSAMVVFVDGRAEKKRYRKYKLTQTAQRSGANEDANTREVIFRRYSRLLKEDKPLPDLILMDGGIVELNAAKDVLENELGLSIPVAGMVKDNHHKTASLLYGAVEQTIQLDPKSQGFYLLTRIQDEVHRFAISFHRQLRGKNSLSSKLDDIKGVGPRTRTKLLKNFGSMKHIKAASLEELQALGISKTVAQTIKLSL</sequence>
<gene>
    <name evidence="6" type="primary">uvrC</name>
    <name evidence="10" type="ORF">FC90_GL001342</name>
</gene>
<evidence type="ECO:0000256" key="6">
    <source>
        <dbReference type="HAMAP-Rule" id="MF_00203"/>
    </source>
</evidence>
<organism evidence="10 11">
    <name type="scientific">Latilactobacillus graminis DSM 20719</name>
    <dbReference type="NCBI Taxonomy" id="1423752"/>
    <lineage>
        <taxon>Bacteria</taxon>
        <taxon>Bacillati</taxon>
        <taxon>Bacillota</taxon>
        <taxon>Bacilli</taxon>
        <taxon>Lactobacillales</taxon>
        <taxon>Lactobacillaceae</taxon>
        <taxon>Latilactobacillus</taxon>
    </lineage>
</organism>
<dbReference type="PANTHER" id="PTHR30562:SF1">
    <property type="entry name" value="UVRABC SYSTEM PROTEIN C"/>
    <property type="match status" value="1"/>
</dbReference>
<dbReference type="InterPro" id="IPR001162">
    <property type="entry name" value="UvrC_RNase_H_dom"/>
</dbReference>
<dbReference type="CDD" id="cd10434">
    <property type="entry name" value="GIY-YIG_UvrC_Cho"/>
    <property type="match status" value="1"/>
</dbReference>
<comment type="subcellular location">
    <subcellularLocation>
        <location evidence="6">Cytoplasm</location>
    </subcellularLocation>
</comment>
<keyword evidence="3 6" id="KW-0228">DNA excision</keyword>
<dbReference type="SUPFAM" id="SSF46600">
    <property type="entry name" value="C-terminal UvrC-binding domain of UvrB"/>
    <property type="match status" value="1"/>
</dbReference>
<dbReference type="SMART" id="SM00465">
    <property type="entry name" value="GIYc"/>
    <property type="match status" value="1"/>
</dbReference>
<dbReference type="SUPFAM" id="SSF82771">
    <property type="entry name" value="GIY-YIG endonuclease"/>
    <property type="match status" value="1"/>
</dbReference>
<feature type="domain" description="UVR" evidence="7">
    <location>
        <begin position="199"/>
        <end position="234"/>
    </location>
</feature>
<dbReference type="Pfam" id="PF02151">
    <property type="entry name" value="UVR"/>
    <property type="match status" value="1"/>
</dbReference>
<dbReference type="InterPro" id="IPR036876">
    <property type="entry name" value="UVR_dom_sf"/>
</dbReference>
<dbReference type="GO" id="GO:0009380">
    <property type="term" value="C:excinuclease repair complex"/>
    <property type="evidence" value="ECO:0007669"/>
    <property type="project" value="InterPro"/>
</dbReference>
<dbReference type="Gene3D" id="3.30.420.340">
    <property type="entry name" value="UvrC, RNAse H endonuclease domain"/>
    <property type="match status" value="1"/>
</dbReference>
<dbReference type="InterPro" id="IPR001943">
    <property type="entry name" value="UVR_dom"/>
</dbReference>
<dbReference type="Gene3D" id="4.10.860.10">
    <property type="entry name" value="UVR domain"/>
    <property type="match status" value="1"/>
</dbReference>
<evidence type="ECO:0000259" key="8">
    <source>
        <dbReference type="PROSITE" id="PS50164"/>
    </source>
</evidence>
<dbReference type="PANTHER" id="PTHR30562">
    <property type="entry name" value="UVRC/OXIDOREDUCTASE"/>
    <property type="match status" value="1"/>
</dbReference>
<dbReference type="SUPFAM" id="SSF47781">
    <property type="entry name" value="RuvA domain 2-like"/>
    <property type="match status" value="1"/>
</dbReference>
<dbReference type="InterPro" id="IPR010994">
    <property type="entry name" value="RuvA_2-like"/>
</dbReference>
<comment type="function">
    <text evidence="6">The UvrABC repair system catalyzes the recognition and processing of DNA lesions. UvrC both incises the 5' and 3' sides of the lesion. The N-terminal half is responsible for the 3' incision and the C-terminal half is responsible for the 5' incision.</text>
</comment>
<evidence type="ECO:0000313" key="10">
    <source>
        <dbReference type="EMBL" id="KRM23822.1"/>
    </source>
</evidence>
<dbReference type="EMBL" id="AYZB01000006">
    <property type="protein sequence ID" value="KRM23822.1"/>
    <property type="molecule type" value="Genomic_DNA"/>
</dbReference>
<dbReference type="InterPro" id="IPR038476">
    <property type="entry name" value="UvrC_RNase_H_dom_sf"/>
</dbReference>
<evidence type="ECO:0000256" key="5">
    <source>
        <dbReference type="ARBA" id="ARBA00023204"/>
    </source>
</evidence>
<dbReference type="GO" id="GO:0005737">
    <property type="term" value="C:cytoplasm"/>
    <property type="evidence" value="ECO:0007669"/>
    <property type="project" value="UniProtKB-SubCell"/>
</dbReference>
<dbReference type="InterPro" id="IPR000305">
    <property type="entry name" value="GIY-YIG_endonuc"/>
</dbReference>
<comment type="subunit">
    <text evidence="6">Interacts with UvrB in an incision complex.</text>
</comment>
<feature type="domain" description="UvrC family homology region profile" evidence="9">
    <location>
        <begin position="250"/>
        <end position="472"/>
    </location>
</feature>
<proteinExistence type="inferred from homology"/>
<dbReference type="GO" id="GO:0009432">
    <property type="term" value="P:SOS response"/>
    <property type="evidence" value="ECO:0007669"/>
    <property type="project" value="UniProtKB-UniRule"/>
</dbReference>
<keyword evidence="2 6" id="KW-0227">DNA damage</keyword>
<comment type="similarity">
    <text evidence="6">Belongs to the UvrC family.</text>
</comment>
<dbReference type="Pfam" id="PF22920">
    <property type="entry name" value="UvrC_RNaseH"/>
    <property type="match status" value="1"/>
</dbReference>
<evidence type="ECO:0000256" key="3">
    <source>
        <dbReference type="ARBA" id="ARBA00022769"/>
    </source>
</evidence>
<dbReference type="PROSITE" id="PS50165">
    <property type="entry name" value="UVRC"/>
    <property type="match status" value="1"/>
</dbReference>
<dbReference type="AlphaFoldDB" id="A0AA89L0V2"/>
<dbReference type="Gene3D" id="3.40.1440.10">
    <property type="entry name" value="GIY-YIG endonuclease"/>
    <property type="match status" value="1"/>
</dbReference>